<proteinExistence type="predicted"/>
<dbReference type="EMBL" id="UINC01000632">
    <property type="protein sequence ID" value="SUZ58632.1"/>
    <property type="molecule type" value="Genomic_DNA"/>
</dbReference>
<protein>
    <recommendedName>
        <fullName evidence="2">LPS export ABC transporter periplasmic protein LptC</fullName>
    </recommendedName>
</protein>
<reference evidence="1" key="1">
    <citation type="submission" date="2018-05" db="EMBL/GenBank/DDBJ databases">
        <authorList>
            <person name="Lanie J.A."/>
            <person name="Ng W.-L."/>
            <person name="Kazmierczak K.M."/>
            <person name="Andrzejewski T.M."/>
            <person name="Davidsen T.M."/>
            <person name="Wayne K.J."/>
            <person name="Tettelin H."/>
            <person name="Glass J.I."/>
            <person name="Rusch D."/>
            <person name="Podicherti R."/>
            <person name="Tsui H.-C.T."/>
            <person name="Winkler M.E."/>
        </authorList>
    </citation>
    <scope>NUCLEOTIDE SEQUENCE</scope>
</reference>
<organism evidence="1">
    <name type="scientific">marine metagenome</name>
    <dbReference type="NCBI Taxonomy" id="408172"/>
    <lineage>
        <taxon>unclassified sequences</taxon>
        <taxon>metagenomes</taxon>
        <taxon>ecological metagenomes</taxon>
    </lineage>
</organism>
<name>A0A381NVJ8_9ZZZZ</name>
<dbReference type="NCBIfam" id="TIGR04409">
    <property type="entry name" value="LptC_YrbK"/>
    <property type="match status" value="1"/>
</dbReference>
<evidence type="ECO:0000313" key="1">
    <source>
        <dbReference type="EMBL" id="SUZ58632.1"/>
    </source>
</evidence>
<evidence type="ECO:0008006" key="2">
    <source>
        <dbReference type="Google" id="ProtNLM"/>
    </source>
</evidence>
<dbReference type="GO" id="GO:0015221">
    <property type="term" value="F:lipopolysaccharide transmembrane transporter activity"/>
    <property type="evidence" value="ECO:0007669"/>
    <property type="project" value="InterPro"/>
</dbReference>
<dbReference type="PROSITE" id="PS51257">
    <property type="entry name" value="PROKAR_LIPOPROTEIN"/>
    <property type="match status" value="1"/>
</dbReference>
<dbReference type="Gene3D" id="2.60.450.10">
    <property type="entry name" value="Lipopolysaccharide (LPS) transport protein A like domain"/>
    <property type="match status" value="1"/>
</dbReference>
<dbReference type="AlphaFoldDB" id="A0A381NVJ8"/>
<dbReference type="InterPro" id="IPR026265">
    <property type="entry name" value="LptC"/>
</dbReference>
<dbReference type="GO" id="GO:0005886">
    <property type="term" value="C:plasma membrane"/>
    <property type="evidence" value="ECO:0007669"/>
    <property type="project" value="InterPro"/>
</dbReference>
<sequence>MIRYLIFFFYFFVACNTQSIQNIQEDYEGPILEIENLNTFLSDSAKIRLKIISDLYQVLDNGDEIYPNGLFMEIYSKSSDILIANFKANHVIKYNDDNYYIASGNVILFNLESNDELRTEELFWYPNDEKFETQKFVTIKTNNEIHSGEGMESNQDFSNYKILRPTGTIEIDEN</sequence>
<gene>
    <name evidence="1" type="ORF">METZ01_LOCUS11486</name>
</gene>
<dbReference type="InterPro" id="IPR010664">
    <property type="entry name" value="LipoPS_assembly_LptC-rel"/>
</dbReference>
<accession>A0A381NVJ8</accession>
<dbReference type="Pfam" id="PF06835">
    <property type="entry name" value="LptC"/>
    <property type="match status" value="1"/>
</dbReference>